<reference evidence="5" key="1">
    <citation type="submission" date="2025-08" db="UniProtKB">
        <authorList>
            <consortium name="RefSeq"/>
        </authorList>
    </citation>
    <scope>IDENTIFICATION</scope>
</reference>
<accession>A0A1S3D036</accession>
<evidence type="ECO:0000313" key="4">
    <source>
        <dbReference type="Proteomes" id="UP000079169"/>
    </source>
</evidence>
<dbReference type="OrthoDB" id="6246153at2759"/>
<feature type="compositionally biased region" description="Acidic residues" evidence="3">
    <location>
        <begin position="152"/>
        <end position="161"/>
    </location>
</feature>
<evidence type="ECO:0000256" key="2">
    <source>
        <dbReference type="ARBA" id="ARBA00035300"/>
    </source>
</evidence>
<dbReference type="PANTHER" id="PTHR13287:SF2">
    <property type="entry name" value="ADIPOSE-SECRETED SIGNALING PROTEIN"/>
    <property type="match status" value="1"/>
</dbReference>
<dbReference type="OMA" id="GVRCIGM"/>
<evidence type="ECO:0000256" key="3">
    <source>
        <dbReference type="SAM" id="MobiDB-lite"/>
    </source>
</evidence>
<comment type="similarity">
    <text evidence="1">Belongs to the ADISSP family.</text>
</comment>
<dbReference type="RefSeq" id="XP_008470592.1">
    <property type="nucleotide sequence ID" value="XM_008472370.3"/>
</dbReference>
<sequence>MSEKGGDHQHKVRFDQNEENNAISVERQIEPENSFIVHLGFLKINHYYAIEFPILKSQLSSSPAILSDISKAKNTAHCKLIAVRSLPTEFLFQIELYAHTESLLTETIVSPNLELNFVAQVLGKNKGTPLVKDGIHILHTSHPSHPHLNADNLDDSGDSSS</sequence>
<evidence type="ECO:0000256" key="1">
    <source>
        <dbReference type="ARBA" id="ARBA00035018"/>
    </source>
</evidence>
<name>A0A1S3D036_DIACI</name>
<dbReference type="Proteomes" id="UP000079169">
    <property type="component" value="Unplaced"/>
</dbReference>
<keyword evidence="4" id="KW-1185">Reference proteome</keyword>
<dbReference type="AlphaFoldDB" id="A0A1S3D036"/>
<dbReference type="InterPro" id="IPR026794">
    <property type="entry name" value="ADISSP"/>
</dbReference>
<dbReference type="KEGG" id="dci:103507853"/>
<gene>
    <name evidence="5" type="primary">LOC103507853</name>
</gene>
<dbReference type="GeneID" id="103507853"/>
<dbReference type="STRING" id="121845.A0A1S3D036"/>
<dbReference type="PaxDb" id="121845-A0A1S3D036"/>
<feature type="region of interest" description="Disordered" evidence="3">
    <location>
        <begin position="141"/>
        <end position="161"/>
    </location>
</feature>
<dbReference type="PANTHER" id="PTHR13287">
    <property type="entry name" value="ADIPOSE-SECRETED SIGNALING PROTEIN"/>
    <property type="match status" value="1"/>
</dbReference>
<protein>
    <recommendedName>
        <fullName evidence="2">Adipose-secreted signaling protein</fullName>
    </recommendedName>
</protein>
<organism evidence="4 5">
    <name type="scientific">Diaphorina citri</name>
    <name type="common">Asian citrus psyllid</name>
    <dbReference type="NCBI Taxonomy" id="121845"/>
    <lineage>
        <taxon>Eukaryota</taxon>
        <taxon>Metazoa</taxon>
        <taxon>Ecdysozoa</taxon>
        <taxon>Arthropoda</taxon>
        <taxon>Hexapoda</taxon>
        <taxon>Insecta</taxon>
        <taxon>Pterygota</taxon>
        <taxon>Neoptera</taxon>
        <taxon>Paraneoptera</taxon>
        <taxon>Hemiptera</taxon>
        <taxon>Sternorrhyncha</taxon>
        <taxon>Psylloidea</taxon>
        <taxon>Psyllidae</taxon>
        <taxon>Diaphorininae</taxon>
        <taxon>Diaphorina</taxon>
    </lineage>
</organism>
<evidence type="ECO:0000313" key="5">
    <source>
        <dbReference type="RefSeq" id="XP_008470592.1"/>
    </source>
</evidence>
<proteinExistence type="inferred from homology"/>
<dbReference type="Pfam" id="PF15006">
    <property type="entry name" value="DUF4517"/>
    <property type="match status" value="1"/>
</dbReference>